<comment type="caution">
    <text evidence="1">The sequence shown here is derived from an EMBL/GenBank/DDBJ whole genome shotgun (WGS) entry which is preliminary data.</text>
</comment>
<accession>A0A8S0ZR14</accession>
<name>A0A8S0ZR14_ARCPL</name>
<sequence length="70" mass="8173">MPKKSKKNAKDDVVKFLLSENFYNFNKDATVVEKENEQHIDYTDEGNRQSKRSKTYTTAELEEILTELDG</sequence>
<dbReference type="AlphaFoldDB" id="A0A8S0ZR14"/>
<evidence type="ECO:0000313" key="1">
    <source>
        <dbReference type="EMBL" id="CAB3234152.1"/>
    </source>
</evidence>
<proteinExistence type="predicted"/>
<reference evidence="1 2" key="1">
    <citation type="submission" date="2020-04" db="EMBL/GenBank/DDBJ databases">
        <authorList>
            <person name="Wallbank WR R."/>
            <person name="Pardo Diaz C."/>
            <person name="Kozak K."/>
            <person name="Martin S."/>
            <person name="Jiggins C."/>
            <person name="Moest M."/>
            <person name="Warren A I."/>
            <person name="Byers J.R.P. K."/>
            <person name="Montejo-Kovacevich G."/>
            <person name="Yen C E."/>
        </authorList>
    </citation>
    <scope>NUCLEOTIDE SEQUENCE [LARGE SCALE GENOMIC DNA]</scope>
</reference>
<dbReference type="EMBL" id="CADEBD010000294">
    <property type="protein sequence ID" value="CAB3234152.1"/>
    <property type="molecule type" value="Genomic_DNA"/>
</dbReference>
<protein>
    <submittedName>
        <fullName evidence="1">Uncharacterized protein</fullName>
    </submittedName>
</protein>
<evidence type="ECO:0000313" key="2">
    <source>
        <dbReference type="Proteomes" id="UP000494256"/>
    </source>
</evidence>
<organism evidence="1 2">
    <name type="scientific">Arctia plantaginis</name>
    <name type="common">Wood tiger moth</name>
    <name type="synonym">Phalaena plantaginis</name>
    <dbReference type="NCBI Taxonomy" id="874455"/>
    <lineage>
        <taxon>Eukaryota</taxon>
        <taxon>Metazoa</taxon>
        <taxon>Ecdysozoa</taxon>
        <taxon>Arthropoda</taxon>
        <taxon>Hexapoda</taxon>
        <taxon>Insecta</taxon>
        <taxon>Pterygota</taxon>
        <taxon>Neoptera</taxon>
        <taxon>Endopterygota</taxon>
        <taxon>Lepidoptera</taxon>
        <taxon>Glossata</taxon>
        <taxon>Ditrysia</taxon>
        <taxon>Noctuoidea</taxon>
        <taxon>Erebidae</taxon>
        <taxon>Arctiinae</taxon>
        <taxon>Arctia</taxon>
    </lineage>
</organism>
<dbReference type="OrthoDB" id="74575at2759"/>
<dbReference type="Proteomes" id="UP000494256">
    <property type="component" value="Unassembled WGS sequence"/>
</dbReference>
<gene>
    <name evidence="1" type="ORF">APLA_LOCUS6450</name>
</gene>